<dbReference type="InterPro" id="IPR027417">
    <property type="entry name" value="P-loop_NTPase"/>
</dbReference>
<dbReference type="VEuPathDB" id="FungiDB:FUN_023135"/>
<dbReference type="VEuPathDB" id="FungiDB:RhiirA1_479546"/>
<gene>
    <name evidence="2" type="ORF">RhiirC2_825382</name>
</gene>
<dbReference type="VEuPathDB" id="FungiDB:RhiirFUN_001190"/>
<dbReference type="SUPFAM" id="SSF52540">
    <property type="entry name" value="P-loop containing nucleoside triphosphate hydrolases"/>
    <property type="match status" value="1"/>
</dbReference>
<dbReference type="EMBL" id="LLXL01004234">
    <property type="protein sequence ID" value="PKK57616.1"/>
    <property type="molecule type" value="Genomic_DNA"/>
</dbReference>
<feature type="region of interest" description="Disordered" evidence="1">
    <location>
        <begin position="32"/>
        <end position="56"/>
    </location>
</feature>
<feature type="region of interest" description="Disordered" evidence="1">
    <location>
        <begin position="113"/>
        <end position="187"/>
    </location>
</feature>
<feature type="compositionally biased region" description="Basic and acidic residues" evidence="1">
    <location>
        <begin position="154"/>
        <end position="165"/>
    </location>
</feature>
<proteinExistence type="predicted"/>
<sequence>MVLQCPRCGKNDFKKTRDLTNHLNRKFKCKQTQIPNPVQPPNPNIPRPQLPVPNPPSPAIHVHEKEGSKRGQATDLSIEDLANWLANPEIKNNPTIINKKIPKTDAEWFDLMEESSSKRQKKTKVFQPIEEDSEAGPGPTTQAYRKGQRKNRKKETLALEIIDQRDDSEDDPKDLDKKVPWPVPFPDNKGHREVWQKGIQTAKDMFKVDGAEYTFSTWFALIPKKDFTNILLTAKSEKEVAKKAKEIYLQWGLHNEETISEKIESLIREYKAEDKGSPEWITFIEEHFETSEMYEAGMTEERAKKILNAIDNDRFLIRVKFVRDDSSYGERHNYAFKIIDKYQPIRESKRAGKKFVPGGPNVILTKKTKPGFWVGIDEKFLVKTIQGDKQSEYRELDANAVVYGLYRIREPDSKRLMPMKDGALNCVAQRVIEHFEKAKRGYGLTSTRKQKIGTWEKRMRQPGARVEDVAELEKILKRPIKLLDITYGTIFNSGKYRTGRFEEIEMVVHNGHAFPRNHHFPRDRMVEYYNDNAWKAINEVLQGPQAIWLIGLGLGEGDTLEEIQSISQFVLEDGRTFRTWMKHTDIVKACKELFEDAVNWQFQEGIISEEKKQESLESLKIVELAEQVFGANHAGGKLANEINDWHPTPASVHENIKQSCVEHGCGGRWNAPNYQVENVICIDMKECYPASMRGQGECSPWFKRFGHPTHHLVRVAVNGELPPDDITGFAQQYLFGMENTLPVEVEKDVGRQKVGHLLYFYDISSKQQTKVWLPKNRDISCAIIGKFTQGNKVEEKRLTHRVVIDKGELDFLIQDCIKEGTYAGSDKCPLGHILTYYEGHQPQYTHLRASMLAYAHINLLEMLRRFGPNEVVRIATDSIYIRREALYKIENVSAFFKQAKRPHNHKEGADTKQKCQVICCGDDAQPPPFFGEMPHSWLKERADYYEEVLTDYRAKCPRLQELKKRMRRQNNRMQSDLFREALPVTEKWEYLEAEWKPSDRILSAHLLSRRITSQKCLELHREKYSNVPIPLIYRPRDGRKQNCLVQIPGSSEKKELVKNDIIHLPLNTLPDKFLKDMLADKKVIDWELGYAMTIHTSQGMTLKARD</sequence>
<dbReference type="VEuPathDB" id="FungiDB:RhiirA1_481483"/>
<dbReference type="VEuPathDB" id="FungiDB:RhiirFUN_001193"/>
<protein>
    <submittedName>
        <fullName evidence="2">Uncharacterized protein</fullName>
    </submittedName>
</protein>
<comment type="caution">
    <text evidence="2">The sequence shown here is derived from an EMBL/GenBank/DDBJ whole genome shotgun (WGS) entry which is preliminary data.</text>
</comment>
<dbReference type="VEuPathDB" id="FungiDB:RhiirA1_477580"/>
<dbReference type="VEuPathDB" id="FungiDB:FUN_011269"/>
<feature type="compositionally biased region" description="Pro residues" evidence="1">
    <location>
        <begin position="37"/>
        <end position="56"/>
    </location>
</feature>
<dbReference type="AlphaFoldDB" id="A0A2N1M7J7"/>
<reference evidence="2 3" key="2">
    <citation type="submission" date="2017-10" db="EMBL/GenBank/DDBJ databases">
        <title>Extensive intraspecific genome diversity in a model arbuscular mycorrhizal fungus.</title>
        <authorList>
            <person name="Chen E.C.H."/>
            <person name="Morin E."/>
            <person name="Baudet D."/>
            <person name="Noel J."/>
            <person name="Ndikumana S."/>
            <person name="Charron P."/>
            <person name="St-Onge C."/>
            <person name="Giorgi J."/>
            <person name="Grigoriev I.V."/>
            <person name="Roux C."/>
            <person name="Martin F.M."/>
            <person name="Corradi N."/>
        </authorList>
    </citation>
    <scope>NUCLEOTIDE SEQUENCE [LARGE SCALE GENOMIC DNA]</scope>
    <source>
        <strain evidence="2 3">C2</strain>
    </source>
</reference>
<dbReference type="VEuPathDB" id="FungiDB:RhiirA1_462342"/>
<dbReference type="Proteomes" id="UP000233469">
    <property type="component" value="Unassembled WGS sequence"/>
</dbReference>
<evidence type="ECO:0000313" key="2">
    <source>
        <dbReference type="EMBL" id="PKK57616.1"/>
    </source>
</evidence>
<evidence type="ECO:0000256" key="1">
    <source>
        <dbReference type="SAM" id="MobiDB-lite"/>
    </source>
</evidence>
<dbReference type="VEuPathDB" id="FungiDB:RhiirFUN_023611"/>
<dbReference type="VEuPathDB" id="FungiDB:RhiirFUN_001191"/>
<accession>A0A2N1M7J7</accession>
<reference evidence="2 3" key="1">
    <citation type="submission" date="2016-04" db="EMBL/GenBank/DDBJ databases">
        <title>Genome analyses suggest a sexual origin of heterokaryosis in a supposedly ancient asexual fungus.</title>
        <authorList>
            <person name="Ropars J."/>
            <person name="Sedzielewska K."/>
            <person name="Noel J."/>
            <person name="Charron P."/>
            <person name="Farinelli L."/>
            <person name="Marton T."/>
            <person name="Kruger M."/>
            <person name="Pelin A."/>
            <person name="Brachmann A."/>
            <person name="Corradi N."/>
        </authorList>
    </citation>
    <scope>NUCLEOTIDE SEQUENCE [LARGE SCALE GENOMIC DNA]</scope>
    <source>
        <strain evidence="2 3">C2</strain>
    </source>
</reference>
<organism evidence="2 3">
    <name type="scientific">Rhizophagus irregularis</name>
    <dbReference type="NCBI Taxonomy" id="588596"/>
    <lineage>
        <taxon>Eukaryota</taxon>
        <taxon>Fungi</taxon>
        <taxon>Fungi incertae sedis</taxon>
        <taxon>Mucoromycota</taxon>
        <taxon>Glomeromycotina</taxon>
        <taxon>Glomeromycetes</taxon>
        <taxon>Glomerales</taxon>
        <taxon>Glomeraceae</taxon>
        <taxon>Rhizophagus</taxon>
    </lineage>
</organism>
<evidence type="ECO:0000313" key="3">
    <source>
        <dbReference type="Proteomes" id="UP000233469"/>
    </source>
</evidence>
<name>A0A2N1M7J7_9GLOM</name>